<comment type="similarity">
    <text evidence="2">Belongs to the EamA transporter family.</text>
</comment>
<feature type="transmembrane region" description="Helical" evidence="6">
    <location>
        <begin position="210"/>
        <end position="231"/>
    </location>
</feature>
<feature type="transmembrane region" description="Helical" evidence="6">
    <location>
        <begin position="68"/>
        <end position="90"/>
    </location>
</feature>
<evidence type="ECO:0000259" key="7">
    <source>
        <dbReference type="Pfam" id="PF00892"/>
    </source>
</evidence>
<keyword evidence="3 6" id="KW-0812">Transmembrane</keyword>
<dbReference type="InterPro" id="IPR050638">
    <property type="entry name" value="AA-Vitamin_Transporters"/>
</dbReference>
<proteinExistence type="inferred from homology"/>
<dbReference type="AlphaFoldDB" id="C8X8Y5"/>
<dbReference type="eggNOG" id="COG0697">
    <property type="taxonomic scope" value="Bacteria"/>
</dbReference>
<dbReference type="GO" id="GO:0016020">
    <property type="term" value="C:membrane"/>
    <property type="evidence" value="ECO:0007669"/>
    <property type="project" value="UniProtKB-SubCell"/>
</dbReference>
<dbReference type="HOGENOM" id="CLU_033863_11_0_11"/>
<dbReference type="OrthoDB" id="5150004at2"/>
<feature type="domain" description="EamA" evidence="7">
    <location>
        <begin position="148"/>
        <end position="281"/>
    </location>
</feature>
<evidence type="ECO:0000256" key="3">
    <source>
        <dbReference type="ARBA" id="ARBA00022692"/>
    </source>
</evidence>
<name>C8X8Y5_NAKMY</name>
<evidence type="ECO:0000256" key="4">
    <source>
        <dbReference type="ARBA" id="ARBA00022989"/>
    </source>
</evidence>
<reference evidence="8 9" key="2">
    <citation type="journal article" date="2010" name="Stand. Genomic Sci.">
        <title>Complete genome sequence of Nakamurella multipartita type strain (Y-104).</title>
        <authorList>
            <person name="Tice H."/>
            <person name="Mayilraj S."/>
            <person name="Sims D."/>
            <person name="Lapidus A."/>
            <person name="Nolan M."/>
            <person name="Lucas S."/>
            <person name="Glavina Del Rio T."/>
            <person name="Copeland A."/>
            <person name="Cheng J.F."/>
            <person name="Meincke L."/>
            <person name="Bruce D."/>
            <person name="Goodwin L."/>
            <person name="Pitluck S."/>
            <person name="Ivanova N."/>
            <person name="Mavromatis K."/>
            <person name="Ovchinnikova G."/>
            <person name="Pati A."/>
            <person name="Chen A."/>
            <person name="Palaniappan K."/>
            <person name="Land M."/>
            <person name="Hauser L."/>
            <person name="Chang Y.J."/>
            <person name="Jeffries C.D."/>
            <person name="Detter J.C."/>
            <person name="Brettin T."/>
            <person name="Rohde M."/>
            <person name="Goker M."/>
            <person name="Bristow J."/>
            <person name="Eisen J.A."/>
            <person name="Markowitz V."/>
            <person name="Hugenholtz P."/>
            <person name="Kyrpides N.C."/>
            <person name="Klenk H.P."/>
            <person name="Chen F."/>
        </authorList>
    </citation>
    <scope>NUCLEOTIDE SEQUENCE [LARGE SCALE GENOMIC DNA]</scope>
    <source>
        <strain evidence="9">ATCC 700099 / DSM 44233 / CIP 104796 / JCM 9543 / NBRC 105858 / Y-104</strain>
    </source>
</reference>
<dbReference type="KEGG" id="nml:Namu_4808"/>
<dbReference type="PANTHER" id="PTHR32322">
    <property type="entry name" value="INNER MEMBRANE TRANSPORTER"/>
    <property type="match status" value="1"/>
</dbReference>
<comment type="subcellular location">
    <subcellularLocation>
        <location evidence="1">Membrane</location>
        <topology evidence="1">Multi-pass membrane protein</topology>
    </subcellularLocation>
</comment>
<feature type="transmembrane region" description="Helical" evidence="6">
    <location>
        <begin position="243"/>
        <end position="263"/>
    </location>
</feature>
<dbReference type="InParanoid" id="C8X8Y5"/>
<evidence type="ECO:0000256" key="2">
    <source>
        <dbReference type="ARBA" id="ARBA00007362"/>
    </source>
</evidence>
<feature type="transmembrane region" description="Helical" evidence="6">
    <location>
        <begin position="40"/>
        <end position="56"/>
    </location>
</feature>
<feature type="domain" description="EamA" evidence="7">
    <location>
        <begin position="16"/>
        <end position="140"/>
    </location>
</feature>
<gene>
    <name evidence="8" type="ordered locus">Namu_4808</name>
</gene>
<organism evidence="8 9">
    <name type="scientific">Nakamurella multipartita (strain ATCC 700099 / DSM 44233 / CIP 104796 / JCM 9543 / NBRC 105858 / Y-104)</name>
    <name type="common">Microsphaera multipartita</name>
    <dbReference type="NCBI Taxonomy" id="479431"/>
    <lineage>
        <taxon>Bacteria</taxon>
        <taxon>Bacillati</taxon>
        <taxon>Actinomycetota</taxon>
        <taxon>Actinomycetes</taxon>
        <taxon>Nakamurellales</taxon>
        <taxon>Nakamurellaceae</taxon>
        <taxon>Nakamurella</taxon>
    </lineage>
</organism>
<dbReference type="SUPFAM" id="SSF103481">
    <property type="entry name" value="Multidrug resistance efflux transporter EmrE"/>
    <property type="match status" value="2"/>
</dbReference>
<dbReference type="PANTHER" id="PTHR32322:SF2">
    <property type="entry name" value="EAMA DOMAIN-CONTAINING PROTEIN"/>
    <property type="match status" value="1"/>
</dbReference>
<feature type="transmembrane region" description="Helical" evidence="6">
    <location>
        <begin position="96"/>
        <end position="115"/>
    </location>
</feature>
<feature type="transmembrane region" description="Helical" evidence="6">
    <location>
        <begin position="269"/>
        <end position="287"/>
    </location>
</feature>
<feature type="transmembrane region" description="Helical" evidence="6">
    <location>
        <begin position="150"/>
        <end position="172"/>
    </location>
</feature>
<sequence length="308" mass="30566" precursor="true">MRPSTAPAVLAGGAGMALVGSSVGVSQTLIDAPQFTAQAVRYALAAIVLLGILAVAGQRPRCPRGREWGWLAGVALSGLVVFNIAVVRGVAHAEPAVIAVAVACAPIFLSVLGPLAQRHRPAPAIAVAAVVVTGGSVLVVGTGTTDATGVLWAIVALACECGFTLLALPVLGRHGPYGVSLHSVWLGAIMFLGLGVTVEGPRAVFSLSAGQWVAVGWLAVAVTAAAFVLWYSAVRTLGPGPAGLITGIAPVSAALCGALLGAAWPGPGVWLGIAVVVGGLAAGLLTTRAGARRDPPAPLPQPAEVDLA</sequence>
<dbReference type="Proteomes" id="UP000002218">
    <property type="component" value="Chromosome"/>
</dbReference>
<feature type="transmembrane region" description="Helical" evidence="6">
    <location>
        <begin position="179"/>
        <end position="198"/>
    </location>
</feature>
<keyword evidence="5 6" id="KW-0472">Membrane</keyword>
<dbReference type="Pfam" id="PF00892">
    <property type="entry name" value="EamA"/>
    <property type="match status" value="2"/>
</dbReference>
<evidence type="ECO:0000313" key="8">
    <source>
        <dbReference type="EMBL" id="ACV81083.1"/>
    </source>
</evidence>
<keyword evidence="4 6" id="KW-1133">Transmembrane helix</keyword>
<evidence type="ECO:0000313" key="9">
    <source>
        <dbReference type="Proteomes" id="UP000002218"/>
    </source>
</evidence>
<feature type="transmembrane region" description="Helical" evidence="6">
    <location>
        <begin position="122"/>
        <end position="144"/>
    </location>
</feature>
<protein>
    <recommendedName>
        <fullName evidence="7">EamA domain-containing protein</fullName>
    </recommendedName>
</protein>
<keyword evidence="9" id="KW-1185">Reference proteome</keyword>
<evidence type="ECO:0000256" key="1">
    <source>
        <dbReference type="ARBA" id="ARBA00004141"/>
    </source>
</evidence>
<dbReference type="STRING" id="479431.Namu_4808"/>
<evidence type="ECO:0000256" key="6">
    <source>
        <dbReference type="SAM" id="Phobius"/>
    </source>
</evidence>
<accession>C8X8Y5</accession>
<evidence type="ECO:0000256" key="5">
    <source>
        <dbReference type="ARBA" id="ARBA00023136"/>
    </source>
</evidence>
<dbReference type="EMBL" id="CP001737">
    <property type="protein sequence ID" value="ACV81083.1"/>
    <property type="molecule type" value="Genomic_DNA"/>
</dbReference>
<dbReference type="InterPro" id="IPR037185">
    <property type="entry name" value="EmrE-like"/>
</dbReference>
<dbReference type="InterPro" id="IPR000620">
    <property type="entry name" value="EamA_dom"/>
</dbReference>
<reference evidence="9" key="1">
    <citation type="submission" date="2009-09" db="EMBL/GenBank/DDBJ databases">
        <title>The complete genome of Nakamurella multipartita DSM 44233.</title>
        <authorList>
            <consortium name="US DOE Joint Genome Institute (JGI-PGF)"/>
            <person name="Lucas S."/>
            <person name="Copeland A."/>
            <person name="Lapidus A."/>
            <person name="Glavina del Rio T."/>
            <person name="Dalin E."/>
            <person name="Tice H."/>
            <person name="Bruce D."/>
            <person name="Goodwin L."/>
            <person name="Pitluck S."/>
            <person name="Kyrpides N."/>
            <person name="Mavromatis K."/>
            <person name="Ivanova N."/>
            <person name="Ovchinnikova G."/>
            <person name="Sims D."/>
            <person name="Meincke L."/>
            <person name="Brettin T."/>
            <person name="Detter J.C."/>
            <person name="Han C."/>
            <person name="Larimer F."/>
            <person name="Land M."/>
            <person name="Hauser L."/>
            <person name="Markowitz V."/>
            <person name="Cheng J.-F."/>
            <person name="Hugenholtz P."/>
            <person name="Woyke T."/>
            <person name="Wu D."/>
            <person name="Klenk H.-P."/>
            <person name="Eisen J.A."/>
        </authorList>
    </citation>
    <scope>NUCLEOTIDE SEQUENCE [LARGE SCALE GENOMIC DNA]</scope>
    <source>
        <strain evidence="9">ATCC 700099 / DSM 44233 / CIP 104796 / JCM 9543 / NBRC 105858 / Y-104</strain>
    </source>
</reference>